<sequence>MDPGSGDTVILCFVFLKSVNCVDCMDMSSESQMQGCCTDYDDEQKVEHNEGNDKLFTSAEKTLYKEISGRLLKLLQE</sequence>
<evidence type="ECO:0000313" key="2">
    <source>
        <dbReference type="EMBL" id="OMH82901.1"/>
    </source>
</evidence>
<gene>
    <name evidence="2" type="ORF">AX774_g3607</name>
</gene>
<feature type="signal peptide" evidence="1">
    <location>
        <begin position="1"/>
        <end position="21"/>
    </location>
</feature>
<dbReference type="AlphaFoldDB" id="A0A1R1PPN5"/>
<protein>
    <submittedName>
        <fullName evidence="2">Uncharacterized protein</fullName>
    </submittedName>
</protein>
<comment type="caution">
    <text evidence="2">The sequence shown here is derived from an EMBL/GenBank/DDBJ whole genome shotgun (WGS) entry which is preliminary data.</text>
</comment>
<keyword evidence="1" id="KW-0732">Signal</keyword>
<dbReference type="EMBL" id="LSSK01000565">
    <property type="protein sequence ID" value="OMH82901.1"/>
    <property type="molecule type" value="Genomic_DNA"/>
</dbReference>
<dbReference type="Proteomes" id="UP000188320">
    <property type="component" value="Unassembled WGS sequence"/>
</dbReference>
<evidence type="ECO:0000256" key="1">
    <source>
        <dbReference type="SAM" id="SignalP"/>
    </source>
</evidence>
<proteinExistence type="predicted"/>
<reference evidence="3" key="1">
    <citation type="submission" date="2017-01" db="EMBL/GenBank/DDBJ databases">
        <authorList>
            <person name="Wang Y."/>
            <person name="White M."/>
            <person name="Kvist S."/>
            <person name="Moncalvo J.-M."/>
        </authorList>
    </citation>
    <scope>NUCLEOTIDE SEQUENCE [LARGE SCALE GENOMIC DNA]</scope>
    <source>
        <strain evidence="3">COL-18-3</strain>
    </source>
</reference>
<name>A0A1R1PPN5_ZANCU</name>
<feature type="chain" id="PRO_5010261678" evidence="1">
    <location>
        <begin position="22"/>
        <end position="77"/>
    </location>
</feature>
<evidence type="ECO:0000313" key="3">
    <source>
        <dbReference type="Proteomes" id="UP000188320"/>
    </source>
</evidence>
<keyword evidence="3" id="KW-1185">Reference proteome</keyword>
<accession>A0A1R1PPN5</accession>
<organism evidence="2 3">
    <name type="scientific">Zancudomyces culisetae</name>
    <name type="common">Gut fungus</name>
    <name type="synonym">Smittium culisetae</name>
    <dbReference type="NCBI Taxonomy" id="1213189"/>
    <lineage>
        <taxon>Eukaryota</taxon>
        <taxon>Fungi</taxon>
        <taxon>Fungi incertae sedis</taxon>
        <taxon>Zoopagomycota</taxon>
        <taxon>Kickxellomycotina</taxon>
        <taxon>Harpellomycetes</taxon>
        <taxon>Harpellales</taxon>
        <taxon>Legeriomycetaceae</taxon>
        <taxon>Zancudomyces</taxon>
    </lineage>
</organism>